<dbReference type="Gene3D" id="1.10.510.10">
    <property type="entry name" value="Transferase(Phosphotransferase) domain 1"/>
    <property type="match status" value="1"/>
</dbReference>
<keyword evidence="5 9" id="KW-0418">Kinase</keyword>
<name>A0ABT5GR51_9VIBR</name>
<evidence type="ECO:0000313" key="10">
    <source>
        <dbReference type="Proteomes" id="UP001150001"/>
    </source>
</evidence>
<dbReference type="PANTHER" id="PTHR11042:SF160">
    <property type="entry name" value="EUKARYOTIC TRANSLATION INITIATION FACTOR 2-ALPHA KINASE 1"/>
    <property type="match status" value="1"/>
</dbReference>
<evidence type="ECO:0000256" key="7">
    <source>
        <dbReference type="PROSITE-ProRule" id="PRU10141"/>
    </source>
</evidence>
<dbReference type="RefSeq" id="WP_081230300.1">
    <property type="nucleotide sequence ID" value="NZ_JAPFIQ010000024.1"/>
</dbReference>
<dbReference type="InterPro" id="IPR050339">
    <property type="entry name" value="CC_SR_Kinase"/>
</dbReference>
<evidence type="ECO:0000256" key="4">
    <source>
        <dbReference type="ARBA" id="ARBA00022741"/>
    </source>
</evidence>
<keyword evidence="3" id="KW-0808">Transferase</keyword>
<evidence type="ECO:0000256" key="3">
    <source>
        <dbReference type="ARBA" id="ARBA00022679"/>
    </source>
</evidence>
<evidence type="ECO:0000256" key="2">
    <source>
        <dbReference type="ARBA" id="ARBA00022527"/>
    </source>
</evidence>
<protein>
    <recommendedName>
        <fullName evidence="1">non-specific serine/threonine protein kinase</fullName>
        <ecNumber evidence="1">2.7.11.1</ecNumber>
    </recommendedName>
</protein>
<dbReference type="Pfam" id="PF00069">
    <property type="entry name" value="Pkinase"/>
    <property type="match status" value="1"/>
</dbReference>
<proteinExistence type="predicted"/>
<feature type="binding site" evidence="7">
    <location>
        <position position="44"/>
    </location>
    <ligand>
        <name>ATP</name>
        <dbReference type="ChEBI" id="CHEBI:30616"/>
    </ligand>
</feature>
<keyword evidence="6 7" id="KW-0067">ATP-binding</keyword>
<evidence type="ECO:0000259" key="8">
    <source>
        <dbReference type="PROSITE" id="PS50011"/>
    </source>
</evidence>
<dbReference type="PROSITE" id="PS00107">
    <property type="entry name" value="PROTEIN_KINASE_ATP"/>
    <property type="match status" value="1"/>
</dbReference>
<feature type="domain" description="Protein kinase" evidence="8">
    <location>
        <begin position="9"/>
        <end position="262"/>
    </location>
</feature>
<gene>
    <name evidence="9" type="ORF">OPW20_06655</name>
</gene>
<dbReference type="EC" id="2.7.11.1" evidence="1"/>
<evidence type="ECO:0000256" key="1">
    <source>
        <dbReference type="ARBA" id="ARBA00012513"/>
    </source>
</evidence>
<dbReference type="SUPFAM" id="SSF56112">
    <property type="entry name" value="Protein kinase-like (PK-like)"/>
    <property type="match status" value="1"/>
</dbReference>
<keyword evidence="10" id="KW-1185">Reference proteome</keyword>
<reference evidence="9" key="1">
    <citation type="submission" date="2022-11" db="EMBL/GenBank/DDBJ databases">
        <title>Role of the vibriolysin VemA secreted by the emergent pathogen Vibrio europaeus in the colonization of Manila clam mucus.</title>
        <authorList>
            <person name="Martinez C."/>
            <person name="Rodriguez S."/>
            <person name="Vences A."/>
            <person name="Barja J.L."/>
            <person name="Toranzo A.E."/>
            <person name="Dubert J."/>
        </authorList>
    </citation>
    <scope>NUCLEOTIDE SEQUENCE</scope>
    <source>
        <strain evidence="9">3454</strain>
    </source>
</reference>
<keyword evidence="2 9" id="KW-0723">Serine/threonine-protein kinase</keyword>
<keyword evidence="4 7" id="KW-0547">Nucleotide-binding</keyword>
<comment type="caution">
    <text evidence="9">The sequence shown here is derived from an EMBL/GenBank/DDBJ whole genome shotgun (WGS) entry which is preliminary data.</text>
</comment>
<dbReference type="PROSITE" id="PS50011">
    <property type="entry name" value="PROTEIN_KINASE_DOM"/>
    <property type="match status" value="1"/>
</dbReference>
<dbReference type="InterPro" id="IPR017441">
    <property type="entry name" value="Protein_kinase_ATP_BS"/>
</dbReference>
<dbReference type="CDD" id="cd14014">
    <property type="entry name" value="STKc_PknB_like"/>
    <property type="match status" value="1"/>
</dbReference>
<dbReference type="GO" id="GO:0004674">
    <property type="term" value="F:protein serine/threonine kinase activity"/>
    <property type="evidence" value="ECO:0007669"/>
    <property type="project" value="UniProtKB-KW"/>
</dbReference>
<evidence type="ECO:0000256" key="5">
    <source>
        <dbReference type="ARBA" id="ARBA00022777"/>
    </source>
</evidence>
<evidence type="ECO:0000313" key="9">
    <source>
        <dbReference type="EMBL" id="MDC5739740.1"/>
    </source>
</evidence>
<dbReference type="Proteomes" id="UP001150001">
    <property type="component" value="Unassembled WGS sequence"/>
</dbReference>
<evidence type="ECO:0000256" key="6">
    <source>
        <dbReference type="ARBA" id="ARBA00022840"/>
    </source>
</evidence>
<dbReference type="InterPro" id="IPR000719">
    <property type="entry name" value="Prot_kinase_dom"/>
</dbReference>
<dbReference type="EMBL" id="JAPFIT010000011">
    <property type="protein sequence ID" value="MDC5739740.1"/>
    <property type="molecule type" value="Genomic_DNA"/>
</dbReference>
<sequence length="262" mass="30166">MFSIANYKFTTVEPLGEGGFGFVEKIELVRNYKEGEQPKQYARKVLAPKNDLKMFKERFKREVVSQNKCKHKYVVDIYLADLDCDSPYFIMELADCDLADLINANVLSEQDKLDVMIMTCKGLQHIHSKGYLHRDIKPFNILKFSHDKYIQLNGEVTPDVFYKISDFGLIRKTDPDPASEVLTSFGTILGTTRYCAPELMYSGIYTHQTDIFALGRVFEELNVQDKHLQKIIAKCADFQAHTRYTNIEHVLEDITNVVEAVE</sequence>
<organism evidence="9 10">
    <name type="scientific">Vibrio europaeus</name>
    <dbReference type="NCBI Taxonomy" id="300876"/>
    <lineage>
        <taxon>Bacteria</taxon>
        <taxon>Pseudomonadati</taxon>
        <taxon>Pseudomonadota</taxon>
        <taxon>Gammaproteobacteria</taxon>
        <taxon>Vibrionales</taxon>
        <taxon>Vibrionaceae</taxon>
        <taxon>Vibrio</taxon>
        <taxon>Vibrio oreintalis group</taxon>
    </lineage>
</organism>
<accession>A0ABT5GR51</accession>
<dbReference type="PANTHER" id="PTHR11042">
    <property type="entry name" value="EUKARYOTIC TRANSLATION INITIATION FACTOR 2-ALPHA KINASE EIF2-ALPHA KINASE -RELATED"/>
    <property type="match status" value="1"/>
</dbReference>
<dbReference type="SMART" id="SM00220">
    <property type="entry name" value="S_TKc"/>
    <property type="match status" value="1"/>
</dbReference>
<dbReference type="InterPro" id="IPR011009">
    <property type="entry name" value="Kinase-like_dom_sf"/>
</dbReference>